<evidence type="ECO:0000313" key="4">
    <source>
        <dbReference type="EMBL" id="RAG81745.1"/>
    </source>
</evidence>
<accession>A0A2X0JXM1</accession>
<comment type="similarity">
    <text evidence="1">Belongs to the CdaR family.</text>
</comment>
<comment type="caution">
    <text evidence="4">The sequence shown here is derived from an EMBL/GenBank/DDBJ whole genome shotgun (WGS) entry which is preliminary data.</text>
</comment>
<feature type="domain" description="CdaR GGDEF-like" evidence="3">
    <location>
        <begin position="149"/>
        <end position="261"/>
    </location>
</feature>
<reference evidence="4 5" key="1">
    <citation type="submission" date="2018-06" db="EMBL/GenBank/DDBJ databases">
        <title>Streptacidiphilus pinicola sp. nov., isolated from pine grove soil.</title>
        <authorList>
            <person name="Roh S.G."/>
            <person name="Park S."/>
            <person name="Kim M.-K."/>
            <person name="Yun B.-R."/>
            <person name="Park J."/>
            <person name="Kim M.J."/>
            <person name="Kim Y.S."/>
            <person name="Kim S.B."/>
        </authorList>
    </citation>
    <scope>NUCLEOTIDE SEQUENCE [LARGE SCALE GENOMIC DNA]</scope>
    <source>
        <strain evidence="4 5">MMS16-CNU450</strain>
    </source>
</reference>
<dbReference type="OrthoDB" id="5241664at2"/>
<sequence length="385" mass="41662">MAPVNPLWGRSRYANGSLSLGVRGRKRELATVRAGGQEVASSEGDVWARLLEEVARSGRRLRREELEALREYGDHAAEQGRGLAELIDERLAATAQVWEGLPVDAASMGALRAAVAALAAGHGRAYRERLRREEAGRRQFVADLLSSRSDLGRLAEHAERFGLNLACAHVVAVADGDGYDLDDPLVRGLERQLLARFGEQEVLLAVKHGRLVCIAPSGQGEDAVVRAFAELTEGRRVVVGRPHSGPGGVVHSYEEARQALEQADQLGLPGRVLHAADLLVLPVLLRDREALEELVRSVLGPLGKARGGAKPLLETLTAYAESRYVTAEAARRLGLSVRALAYRIAHIVRLTGLDPDDALQRYTLETAVFGARLLGWPDEPAPDSP</sequence>
<evidence type="ECO:0000313" key="5">
    <source>
        <dbReference type="Proteomes" id="UP000248889"/>
    </source>
</evidence>
<name>A0A2X0JXM1_9ACTN</name>
<evidence type="ECO:0000259" key="2">
    <source>
        <dbReference type="Pfam" id="PF13556"/>
    </source>
</evidence>
<dbReference type="InterPro" id="IPR025736">
    <property type="entry name" value="PucR_C-HTH_dom"/>
</dbReference>
<evidence type="ECO:0000256" key="1">
    <source>
        <dbReference type="ARBA" id="ARBA00006754"/>
    </source>
</evidence>
<dbReference type="InterPro" id="IPR051448">
    <property type="entry name" value="CdaR-like_regulators"/>
</dbReference>
<dbReference type="Pfam" id="PF13556">
    <property type="entry name" value="HTH_30"/>
    <property type="match status" value="1"/>
</dbReference>
<evidence type="ECO:0000259" key="3">
    <source>
        <dbReference type="Pfam" id="PF17853"/>
    </source>
</evidence>
<dbReference type="EMBL" id="QKYN01000141">
    <property type="protein sequence ID" value="RAG81745.1"/>
    <property type="molecule type" value="Genomic_DNA"/>
</dbReference>
<gene>
    <name evidence="4" type="ORF">DN069_31305</name>
</gene>
<proteinExistence type="inferred from homology"/>
<dbReference type="InterPro" id="IPR042070">
    <property type="entry name" value="PucR_C-HTH_sf"/>
</dbReference>
<dbReference type="Gene3D" id="1.10.10.2840">
    <property type="entry name" value="PucR C-terminal helix-turn-helix domain"/>
    <property type="match status" value="1"/>
</dbReference>
<dbReference type="Pfam" id="PF17853">
    <property type="entry name" value="GGDEF_2"/>
    <property type="match status" value="1"/>
</dbReference>
<dbReference type="InterPro" id="IPR041522">
    <property type="entry name" value="CdaR_GGDEF"/>
</dbReference>
<keyword evidence="5" id="KW-1185">Reference proteome</keyword>
<dbReference type="PANTHER" id="PTHR33744:SF1">
    <property type="entry name" value="DNA-BINDING TRANSCRIPTIONAL ACTIVATOR ADER"/>
    <property type="match status" value="1"/>
</dbReference>
<dbReference type="AlphaFoldDB" id="A0A2X0JXM1"/>
<organism evidence="4 5">
    <name type="scientific">Streptacidiphilus pinicola</name>
    <dbReference type="NCBI Taxonomy" id="2219663"/>
    <lineage>
        <taxon>Bacteria</taxon>
        <taxon>Bacillati</taxon>
        <taxon>Actinomycetota</taxon>
        <taxon>Actinomycetes</taxon>
        <taxon>Kitasatosporales</taxon>
        <taxon>Streptomycetaceae</taxon>
        <taxon>Streptacidiphilus</taxon>
    </lineage>
</organism>
<dbReference type="PANTHER" id="PTHR33744">
    <property type="entry name" value="CARBOHYDRATE DIACID REGULATOR"/>
    <property type="match status" value="1"/>
</dbReference>
<dbReference type="Proteomes" id="UP000248889">
    <property type="component" value="Unassembled WGS sequence"/>
</dbReference>
<protein>
    <submittedName>
        <fullName evidence="4">PucR family transcriptional regulator</fullName>
    </submittedName>
</protein>
<feature type="domain" description="PucR C-terminal helix-turn-helix" evidence="2">
    <location>
        <begin position="312"/>
        <end position="367"/>
    </location>
</feature>